<dbReference type="PANTHER" id="PTHR43806">
    <property type="entry name" value="PEPTIDASE S8"/>
    <property type="match status" value="1"/>
</dbReference>
<protein>
    <submittedName>
        <fullName evidence="8">Peptidase S8A</fullName>
    </submittedName>
</protein>
<dbReference type="Pfam" id="PF00082">
    <property type="entry name" value="Peptidase_S8"/>
    <property type="match status" value="1"/>
</dbReference>
<dbReference type="Gene3D" id="3.40.50.200">
    <property type="entry name" value="Peptidase S8/S53 domain"/>
    <property type="match status" value="1"/>
</dbReference>
<dbReference type="PROSITE" id="PS51892">
    <property type="entry name" value="SUBTILASE"/>
    <property type="match status" value="1"/>
</dbReference>
<evidence type="ECO:0000256" key="2">
    <source>
        <dbReference type="ARBA" id="ARBA00022670"/>
    </source>
</evidence>
<dbReference type="InterPro" id="IPR008963">
    <property type="entry name" value="Purple_acid_Pase-like_N"/>
</dbReference>
<comment type="caution">
    <text evidence="5">Lacks conserved residue(s) required for the propagation of feature annotation.</text>
</comment>
<dbReference type="GO" id="GO:0003993">
    <property type="term" value="F:acid phosphatase activity"/>
    <property type="evidence" value="ECO:0007669"/>
    <property type="project" value="InterPro"/>
</dbReference>
<dbReference type="PANTHER" id="PTHR43806:SF11">
    <property type="entry name" value="CEREVISIN-RELATED"/>
    <property type="match status" value="1"/>
</dbReference>
<dbReference type="Pfam" id="PF16656">
    <property type="entry name" value="Pur_ac_phosph_N"/>
    <property type="match status" value="1"/>
</dbReference>
<dbReference type="Proteomes" id="UP000321083">
    <property type="component" value="Unassembled WGS sequence"/>
</dbReference>
<dbReference type="SUPFAM" id="SSF52743">
    <property type="entry name" value="Subtilisin-like"/>
    <property type="match status" value="1"/>
</dbReference>
<dbReference type="Gene3D" id="2.60.40.380">
    <property type="entry name" value="Purple acid phosphatase-like, N-terminal"/>
    <property type="match status" value="1"/>
</dbReference>
<keyword evidence="2" id="KW-0645">Protease</keyword>
<dbReference type="GO" id="GO:0004252">
    <property type="term" value="F:serine-type endopeptidase activity"/>
    <property type="evidence" value="ECO:0007669"/>
    <property type="project" value="InterPro"/>
</dbReference>
<dbReference type="PROSITE" id="PS00138">
    <property type="entry name" value="SUBTILASE_SER"/>
    <property type="match status" value="1"/>
</dbReference>
<dbReference type="AlphaFoldDB" id="A0A5C6M4Y2"/>
<dbReference type="InterPro" id="IPR000209">
    <property type="entry name" value="Peptidase_S8/S53_dom"/>
</dbReference>
<evidence type="ECO:0000259" key="6">
    <source>
        <dbReference type="Pfam" id="PF00082"/>
    </source>
</evidence>
<accession>A0A5C6M4Y2</accession>
<keyword evidence="4" id="KW-0720">Serine protease</keyword>
<keyword evidence="3" id="KW-0378">Hydrolase</keyword>
<evidence type="ECO:0000256" key="1">
    <source>
        <dbReference type="ARBA" id="ARBA00011073"/>
    </source>
</evidence>
<dbReference type="InterPro" id="IPR015914">
    <property type="entry name" value="PAPs_N"/>
</dbReference>
<feature type="domain" description="Purple acid phosphatase N-terminal" evidence="7">
    <location>
        <begin position="315"/>
        <end position="391"/>
    </location>
</feature>
<keyword evidence="9" id="KW-1185">Reference proteome</keyword>
<evidence type="ECO:0000256" key="4">
    <source>
        <dbReference type="ARBA" id="ARBA00022825"/>
    </source>
</evidence>
<comment type="similarity">
    <text evidence="1 5">Belongs to the peptidase S8 family.</text>
</comment>
<evidence type="ECO:0000256" key="3">
    <source>
        <dbReference type="ARBA" id="ARBA00022801"/>
    </source>
</evidence>
<evidence type="ECO:0000313" key="9">
    <source>
        <dbReference type="Proteomes" id="UP000321083"/>
    </source>
</evidence>
<dbReference type="InterPro" id="IPR023828">
    <property type="entry name" value="Peptidase_S8_Ser-AS"/>
</dbReference>
<reference evidence="8 9" key="1">
    <citation type="submission" date="2019-08" db="EMBL/GenBank/DDBJ databases">
        <title>100 year-old enigma solved: identification of Planctomyces bekefii, the type genus and species of the phylum Planctomycetes.</title>
        <authorList>
            <person name="Svetlana D.N."/>
            <person name="Overmann J."/>
        </authorList>
    </citation>
    <scope>NUCLEOTIDE SEQUENCE [LARGE SCALE GENOMIC DNA]</scope>
    <source>
        <strain evidence="8">Phe10_nw2017</strain>
    </source>
</reference>
<dbReference type="GO" id="GO:0006508">
    <property type="term" value="P:proteolysis"/>
    <property type="evidence" value="ECO:0007669"/>
    <property type="project" value="UniProtKB-KW"/>
</dbReference>
<evidence type="ECO:0000256" key="5">
    <source>
        <dbReference type="PROSITE-ProRule" id="PRU01240"/>
    </source>
</evidence>
<evidence type="ECO:0000313" key="8">
    <source>
        <dbReference type="EMBL" id="TWW09658.1"/>
    </source>
</evidence>
<evidence type="ECO:0000259" key="7">
    <source>
        <dbReference type="Pfam" id="PF16656"/>
    </source>
</evidence>
<organism evidence="8 9">
    <name type="scientific">Planctomyces bekefii</name>
    <dbReference type="NCBI Taxonomy" id="1653850"/>
    <lineage>
        <taxon>Bacteria</taxon>
        <taxon>Pseudomonadati</taxon>
        <taxon>Planctomycetota</taxon>
        <taxon>Planctomycetia</taxon>
        <taxon>Planctomycetales</taxon>
        <taxon>Planctomycetaceae</taxon>
        <taxon>Planctomyces</taxon>
    </lineage>
</organism>
<feature type="domain" description="Peptidase S8/S53" evidence="6">
    <location>
        <begin position="26"/>
        <end position="173"/>
    </location>
</feature>
<feature type="non-terminal residue" evidence="8">
    <location>
        <position position="1"/>
    </location>
</feature>
<gene>
    <name evidence="8" type="ORF">E3A20_12140</name>
</gene>
<comment type="caution">
    <text evidence="8">The sequence shown here is derived from an EMBL/GenBank/DDBJ whole genome shotgun (WGS) entry which is preliminary data.</text>
</comment>
<dbReference type="InterPro" id="IPR036852">
    <property type="entry name" value="Peptidase_S8/S53_dom_sf"/>
</dbReference>
<sequence>TTLNAVKALDYLTDLKTRHGINLVATNNSWGGGGYSQSLHDAIIRSAKQDILFIAAAGNATANNDTTASYPSNYNTTVGTSTQTAASYDSVIAVASITSTGAISSFSSYGATSVDIGAPGSSIVSSVPVSTYASYSGTSMATPHVTGAAALYASAQSGRVSAASIRLALLSSAVPTASLAGKTVTGGRLDVFEAIRRSSFLDLDRPVYGPTQTAGITLSSAAANLSPTVADTVTVTVSSTTETAPLSIVLTETAVNSGLFSGTVQLGSGAAAADSILQVAHGDVITSNYAALSLTDTATVDGVAPSIAGVSATPATVSAVISWSTSESATGKVRYGTSAGALNLVKSGSAAGTTQAISIGGLTPSTVWYYQVESTDAAGNVAASAIYSFTTNAPAPILFVDDDQGATYERFFNAALSAGSLSYDAWNVASAGVLPTSTDLKKYQTVIWNTGYDYSSTNAGLSAAE</sequence>
<dbReference type="InterPro" id="IPR050131">
    <property type="entry name" value="Peptidase_S8_subtilisin-like"/>
</dbReference>
<name>A0A5C6M4Y2_9PLAN</name>
<dbReference type="GO" id="GO:0046872">
    <property type="term" value="F:metal ion binding"/>
    <property type="evidence" value="ECO:0007669"/>
    <property type="project" value="InterPro"/>
</dbReference>
<dbReference type="EMBL" id="SRHE01000214">
    <property type="protein sequence ID" value="TWW09658.1"/>
    <property type="molecule type" value="Genomic_DNA"/>
</dbReference>
<reference evidence="8 9" key="2">
    <citation type="submission" date="2019-08" db="EMBL/GenBank/DDBJ databases">
        <authorList>
            <person name="Henke P."/>
        </authorList>
    </citation>
    <scope>NUCLEOTIDE SEQUENCE [LARGE SCALE GENOMIC DNA]</scope>
    <source>
        <strain evidence="8">Phe10_nw2017</strain>
    </source>
</reference>
<proteinExistence type="inferred from homology"/>
<dbReference type="SUPFAM" id="SSF49363">
    <property type="entry name" value="Purple acid phosphatase, N-terminal domain"/>
    <property type="match status" value="1"/>
</dbReference>